<name>A0A0F3K1H7_9GAMM</name>
<proteinExistence type="predicted"/>
<organism evidence="1 2">
    <name type="scientific">Luteibacter yeojuensis</name>
    <dbReference type="NCBI Taxonomy" id="345309"/>
    <lineage>
        <taxon>Bacteria</taxon>
        <taxon>Pseudomonadati</taxon>
        <taxon>Pseudomonadota</taxon>
        <taxon>Gammaproteobacteria</taxon>
        <taxon>Lysobacterales</taxon>
        <taxon>Rhodanobacteraceae</taxon>
        <taxon>Luteibacter</taxon>
    </lineage>
</organism>
<dbReference type="OrthoDB" id="5959525at2"/>
<keyword evidence="2" id="KW-1185">Reference proteome</keyword>
<evidence type="ECO:0000313" key="1">
    <source>
        <dbReference type="EMBL" id="KJV24847.1"/>
    </source>
</evidence>
<reference evidence="1 2" key="1">
    <citation type="submission" date="2015-03" db="EMBL/GenBank/DDBJ databases">
        <title>Draft genome sequence of Luteibacter yeojuensis strain SU11.</title>
        <authorList>
            <person name="Sulaiman J."/>
            <person name="Priya K."/>
            <person name="Chan K.-G."/>
        </authorList>
    </citation>
    <scope>NUCLEOTIDE SEQUENCE [LARGE SCALE GENOMIC DNA]</scope>
    <source>
        <strain evidence="1 2">SU11</strain>
    </source>
</reference>
<gene>
    <name evidence="1" type="ORF">VI08_20200</name>
</gene>
<evidence type="ECO:0008006" key="3">
    <source>
        <dbReference type="Google" id="ProtNLM"/>
    </source>
</evidence>
<dbReference type="Proteomes" id="UP000033651">
    <property type="component" value="Unassembled WGS sequence"/>
</dbReference>
<evidence type="ECO:0000313" key="2">
    <source>
        <dbReference type="Proteomes" id="UP000033651"/>
    </source>
</evidence>
<accession>A0A0F3K1H7</accession>
<sequence>MAPVRIYVMYPAHGTRTWHVSVDGMDGESYPDGLLAMESAVNRARMLEEQGFDVTVRQEGADGSWQVIRE</sequence>
<dbReference type="AlphaFoldDB" id="A0A0F3K1H7"/>
<dbReference type="EMBL" id="JZRB01000089">
    <property type="protein sequence ID" value="KJV24847.1"/>
    <property type="molecule type" value="Genomic_DNA"/>
</dbReference>
<dbReference type="PATRIC" id="fig|345309.4.peg.4133"/>
<protein>
    <recommendedName>
        <fullName evidence="3">DUF2188 domain-containing protein</fullName>
    </recommendedName>
</protein>
<comment type="caution">
    <text evidence="1">The sequence shown here is derived from an EMBL/GenBank/DDBJ whole genome shotgun (WGS) entry which is preliminary data.</text>
</comment>